<evidence type="ECO:0000313" key="2">
    <source>
        <dbReference type="EMBL" id="CAK9013139.1"/>
    </source>
</evidence>
<organism evidence="2 3">
    <name type="scientific">Durusdinium trenchii</name>
    <dbReference type="NCBI Taxonomy" id="1381693"/>
    <lineage>
        <taxon>Eukaryota</taxon>
        <taxon>Sar</taxon>
        <taxon>Alveolata</taxon>
        <taxon>Dinophyceae</taxon>
        <taxon>Suessiales</taxon>
        <taxon>Symbiodiniaceae</taxon>
        <taxon>Durusdinium</taxon>
    </lineage>
</organism>
<keyword evidence="1" id="KW-0732">Signal</keyword>
<keyword evidence="3" id="KW-1185">Reference proteome</keyword>
<proteinExistence type="predicted"/>
<dbReference type="EMBL" id="CAXAMN010005280">
    <property type="protein sequence ID" value="CAK9013139.1"/>
    <property type="molecule type" value="Genomic_DNA"/>
</dbReference>
<dbReference type="PROSITE" id="PS51257">
    <property type="entry name" value="PROKAR_LIPOPROTEIN"/>
    <property type="match status" value="1"/>
</dbReference>
<dbReference type="Proteomes" id="UP001642484">
    <property type="component" value="Unassembled WGS sequence"/>
</dbReference>
<gene>
    <name evidence="2" type="ORF">CCMP2556_LOCUS11148</name>
</gene>
<evidence type="ECO:0000313" key="3">
    <source>
        <dbReference type="Proteomes" id="UP001642484"/>
    </source>
</evidence>
<name>A0ABP0JFE7_9DINO</name>
<protein>
    <submittedName>
        <fullName evidence="2">Uncharacterized protein</fullName>
    </submittedName>
</protein>
<comment type="caution">
    <text evidence="2">The sequence shown here is derived from an EMBL/GenBank/DDBJ whole genome shotgun (WGS) entry which is preliminary data.</text>
</comment>
<sequence>MRLKLLPCSMAFAVACHLLRHGLNNSEGFVGNNWFSCGRENPVALSAYKPILRRDPKLNVKLQAWIRQQLRLVKRQEAGGFSEPNERKRLYLKKLGLDKKADELEQQKLQPPWHLNHIVAGDKFVGYFQHPELFDGEQLDLTLEAVSESEGTMISKRGDFDETMKLEQDYPIAFQSGEQKDNDMAAYTFHKFNEGWRNFETPMPSEADCQHLTLPMLRLFFKQVADVEGFPSESEFAESCTDASKGMTREEFLTYLRAESPDYLEKSFKGIFTGRRLRLRDETLDFDGDFQSDAKNLIYGFVSFNGKPGGTFNLELSEAQTAASSAAIVYLYIYICVLSWKFGCSLWGS</sequence>
<evidence type="ECO:0000256" key="1">
    <source>
        <dbReference type="SAM" id="SignalP"/>
    </source>
</evidence>
<reference evidence="2 3" key="1">
    <citation type="submission" date="2024-02" db="EMBL/GenBank/DDBJ databases">
        <authorList>
            <person name="Chen Y."/>
            <person name="Shah S."/>
            <person name="Dougan E. K."/>
            <person name="Thang M."/>
            <person name="Chan C."/>
        </authorList>
    </citation>
    <scope>NUCLEOTIDE SEQUENCE [LARGE SCALE GENOMIC DNA]</scope>
</reference>
<feature type="signal peptide" evidence="1">
    <location>
        <begin position="1"/>
        <end position="15"/>
    </location>
</feature>
<accession>A0ABP0JFE7</accession>
<feature type="chain" id="PRO_5045043529" evidence="1">
    <location>
        <begin position="16"/>
        <end position="349"/>
    </location>
</feature>